<reference evidence="1" key="1">
    <citation type="journal article" date="2014" name="Int. J. Syst. Evol. Microbiol.">
        <title>Complete genome sequence of Corynebacterium casei LMG S-19264T (=DSM 44701T), isolated from a smear-ripened cheese.</title>
        <authorList>
            <consortium name="US DOE Joint Genome Institute (JGI-PGF)"/>
            <person name="Walter F."/>
            <person name="Albersmeier A."/>
            <person name="Kalinowski J."/>
            <person name="Ruckert C."/>
        </authorList>
    </citation>
    <scope>NUCLEOTIDE SEQUENCE</scope>
    <source>
        <strain evidence="1">JCM 13306</strain>
    </source>
</reference>
<evidence type="ECO:0000313" key="2">
    <source>
        <dbReference type="Proteomes" id="UP000623958"/>
    </source>
</evidence>
<reference evidence="1" key="2">
    <citation type="submission" date="2020-09" db="EMBL/GenBank/DDBJ databases">
        <authorList>
            <person name="Sun Q."/>
            <person name="Ohkuma M."/>
        </authorList>
    </citation>
    <scope>NUCLEOTIDE SEQUENCE</scope>
    <source>
        <strain evidence="1">JCM 13306</strain>
    </source>
</reference>
<proteinExistence type="predicted"/>
<dbReference type="Proteomes" id="UP000623958">
    <property type="component" value="Unassembled WGS sequence"/>
</dbReference>
<gene>
    <name evidence="1" type="ORF">GCM10009090_16700</name>
</gene>
<name>A0A919KHJ1_9XANT</name>
<dbReference type="RefSeq" id="WP_434029098.1">
    <property type="nucleotide sequence ID" value="NZ_BNBA01000010.1"/>
</dbReference>
<protein>
    <submittedName>
        <fullName evidence="1">Uncharacterized protein</fullName>
    </submittedName>
</protein>
<evidence type="ECO:0000313" key="1">
    <source>
        <dbReference type="EMBL" id="GHH52544.1"/>
    </source>
</evidence>
<sequence length="109" mass="12220">MMFNGACVAHVTPGRIWLSWRGHQVATAHRGSVQQGMRFSERWIAAKGGFPSARKGMFRDTSRKAAAMIEMQRLIHQPSAPVESIGTREARARRAELETLLAAMENFPR</sequence>
<dbReference type="AlphaFoldDB" id="A0A919KHJ1"/>
<organism evidence="1 2">
    <name type="scientific">Xanthomonas boreopolis</name>
    <dbReference type="NCBI Taxonomy" id="86183"/>
    <lineage>
        <taxon>Bacteria</taxon>
        <taxon>Pseudomonadati</taxon>
        <taxon>Pseudomonadota</taxon>
        <taxon>Gammaproteobacteria</taxon>
        <taxon>Lysobacterales</taxon>
        <taxon>Lysobacteraceae</taxon>
        <taxon>Xanthomonas</taxon>
    </lineage>
</organism>
<accession>A0A919KHJ1</accession>
<dbReference type="EMBL" id="BNBA01000010">
    <property type="protein sequence ID" value="GHH52544.1"/>
    <property type="molecule type" value="Genomic_DNA"/>
</dbReference>
<comment type="caution">
    <text evidence="1">The sequence shown here is derived from an EMBL/GenBank/DDBJ whole genome shotgun (WGS) entry which is preliminary data.</text>
</comment>
<keyword evidence="2" id="KW-1185">Reference proteome</keyword>